<accession>A0ABN8EVE5</accession>
<sequence length="207" mass="23862">MKNSFIVILLFINILAFGQKNKEYLVSFIDSTSGKNLIGYKNITGIIAIEAQFSQTSTDTLTSMAIVLLHSEWLGIDKNGQVILKPFIYDNGPDYIEEGLFRFVENNKIGFANAEGKKIIAAKFDFVTPFSNGFSEYYLGGYRVYEKNQEHWFWKNYREKGYLNKSGQRFKKINKLKNNQWLAWTLDNKQVLLDKNGVVLKNKKASK</sequence>
<protein>
    <recommendedName>
        <fullName evidence="3">WG repeat-containing protein</fullName>
    </recommendedName>
</protein>
<keyword evidence="2" id="KW-1185">Reference proteome</keyword>
<evidence type="ECO:0008006" key="3">
    <source>
        <dbReference type="Google" id="ProtNLM"/>
    </source>
</evidence>
<organism evidence="1 2">
    <name type="scientific">Emticicia aquatica</name>
    <dbReference type="NCBI Taxonomy" id="1681835"/>
    <lineage>
        <taxon>Bacteria</taxon>
        <taxon>Pseudomonadati</taxon>
        <taxon>Bacteroidota</taxon>
        <taxon>Cytophagia</taxon>
        <taxon>Cytophagales</taxon>
        <taxon>Leadbetterellaceae</taxon>
        <taxon>Emticicia</taxon>
    </lineage>
</organism>
<comment type="caution">
    <text evidence="1">The sequence shown here is derived from an EMBL/GenBank/DDBJ whole genome shotgun (WGS) entry which is preliminary data.</text>
</comment>
<dbReference type="InterPro" id="IPR032774">
    <property type="entry name" value="WG_beta_rep"/>
</dbReference>
<dbReference type="Proteomes" id="UP000837932">
    <property type="component" value="Unassembled WGS sequence"/>
</dbReference>
<evidence type="ECO:0000313" key="2">
    <source>
        <dbReference type="Proteomes" id="UP000837932"/>
    </source>
</evidence>
<gene>
    <name evidence="1" type="ORF">EMA8858_01828</name>
</gene>
<dbReference type="Pfam" id="PF14903">
    <property type="entry name" value="WG_beta_rep"/>
    <property type="match status" value="2"/>
</dbReference>
<evidence type="ECO:0000313" key="1">
    <source>
        <dbReference type="EMBL" id="CAH0995703.1"/>
    </source>
</evidence>
<name>A0ABN8EVE5_9BACT</name>
<proteinExistence type="predicted"/>
<dbReference type="EMBL" id="CAKLPY010000001">
    <property type="protein sequence ID" value="CAH0995703.1"/>
    <property type="molecule type" value="Genomic_DNA"/>
</dbReference>
<dbReference type="RefSeq" id="WP_238806247.1">
    <property type="nucleotide sequence ID" value="NZ_CAKLPY010000001.1"/>
</dbReference>
<reference evidence="1" key="1">
    <citation type="submission" date="2021-12" db="EMBL/GenBank/DDBJ databases">
        <authorList>
            <person name="Rodrigo-Torres L."/>
            <person name="Arahal R. D."/>
            <person name="Lucena T."/>
        </authorList>
    </citation>
    <scope>NUCLEOTIDE SEQUENCE</scope>
    <source>
        <strain evidence="1">CECT 8858</strain>
    </source>
</reference>